<dbReference type="Proteomes" id="UP000042527">
    <property type="component" value="Unassembled WGS sequence"/>
</dbReference>
<name>A0A0B7GXM4_TREPH</name>
<evidence type="ECO:0000256" key="1">
    <source>
        <dbReference type="SAM" id="Phobius"/>
    </source>
</evidence>
<accession>A0A0B7GXM4</accession>
<reference evidence="3" key="1">
    <citation type="submission" date="2015-01" db="EMBL/GenBank/DDBJ databases">
        <authorList>
            <person name="Manzoor Shahid"/>
            <person name="Zubair Saima"/>
        </authorList>
    </citation>
    <scope>NUCLEOTIDE SEQUENCE [LARGE SCALE GENOMIC DNA]</scope>
    <source>
        <strain evidence="3">V1</strain>
    </source>
</reference>
<proteinExistence type="predicted"/>
<organism evidence="2 3">
    <name type="scientific">Treponema phagedenis</name>
    <dbReference type="NCBI Taxonomy" id="162"/>
    <lineage>
        <taxon>Bacteria</taxon>
        <taxon>Pseudomonadati</taxon>
        <taxon>Spirochaetota</taxon>
        <taxon>Spirochaetia</taxon>
        <taxon>Spirochaetales</taxon>
        <taxon>Treponemataceae</taxon>
        <taxon>Treponema</taxon>
    </lineage>
</organism>
<feature type="transmembrane region" description="Helical" evidence="1">
    <location>
        <begin position="12"/>
        <end position="32"/>
    </location>
</feature>
<gene>
    <name evidence="2" type="ORF">TPHV1_180041</name>
</gene>
<protein>
    <submittedName>
        <fullName evidence="2">Uncharacterized protein</fullName>
    </submittedName>
</protein>
<dbReference type="EMBL" id="CDNC01000010">
    <property type="protein sequence ID" value="CEM61376.1"/>
    <property type="molecule type" value="Genomic_DNA"/>
</dbReference>
<keyword evidence="3" id="KW-1185">Reference proteome</keyword>
<keyword evidence="1" id="KW-0812">Transmembrane</keyword>
<evidence type="ECO:0000313" key="3">
    <source>
        <dbReference type="Proteomes" id="UP000042527"/>
    </source>
</evidence>
<keyword evidence="1" id="KW-0472">Membrane</keyword>
<dbReference type="OrthoDB" id="361148at2"/>
<keyword evidence="1" id="KW-1133">Transmembrane helix</keyword>
<sequence length="112" mass="13090">MNQKFSKKKIKLLISLVVVFFAALIFLIVFFLKKNMKTADGEEIINVKIAPALMAVPEEPLSLPPIEFSRKQKKNWDEEEIQELYETPTKEEMEDLHKENEKQIKELMEAVP</sequence>
<dbReference type="RefSeq" id="WP_002696427.1">
    <property type="nucleotide sequence ID" value="NZ_CDNC01000010.1"/>
</dbReference>
<dbReference type="AlphaFoldDB" id="A0A0B7GXM4"/>
<evidence type="ECO:0000313" key="2">
    <source>
        <dbReference type="EMBL" id="CEM61376.1"/>
    </source>
</evidence>
<dbReference type="GeneID" id="57752330"/>